<gene>
    <name evidence="2" type="ORF">HID58_006931</name>
</gene>
<keyword evidence="1" id="KW-0812">Transmembrane</keyword>
<evidence type="ECO:0000313" key="3">
    <source>
        <dbReference type="Proteomes" id="UP000824890"/>
    </source>
</evidence>
<evidence type="ECO:0000313" key="2">
    <source>
        <dbReference type="EMBL" id="KAH0939470.1"/>
    </source>
</evidence>
<evidence type="ECO:0000256" key="1">
    <source>
        <dbReference type="SAM" id="Phobius"/>
    </source>
</evidence>
<name>A0ABQ8ECT9_BRANA</name>
<accession>A0ABQ8ECT9</accession>
<keyword evidence="1" id="KW-1133">Transmembrane helix</keyword>
<sequence>IVLLMSTVCSLSAGSMFSVGGFDVILFLLLFGEENLRIQIKGVKALETPGASKDLHRLERHLQWLRMIQVRENVVYNNMNASNTKYRLRREESGSSATSSKYGGVKKIESITLSKLNSYDLNSPLNDETQCLDHTNEHLMLFQLLKDVQPAQNKILRRQIQSVQRRLANTDNSNCGDLGHKIQSNSIFFCFKALFYPSIML</sequence>
<protein>
    <submittedName>
        <fullName evidence="2">Uncharacterized protein</fullName>
    </submittedName>
</protein>
<organism evidence="2 3">
    <name type="scientific">Brassica napus</name>
    <name type="common">Rape</name>
    <dbReference type="NCBI Taxonomy" id="3708"/>
    <lineage>
        <taxon>Eukaryota</taxon>
        <taxon>Viridiplantae</taxon>
        <taxon>Streptophyta</taxon>
        <taxon>Embryophyta</taxon>
        <taxon>Tracheophyta</taxon>
        <taxon>Spermatophyta</taxon>
        <taxon>Magnoliopsida</taxon>
        <taxon>eudicotyledons</taxon>
        <taxon>Gunneridae</taxon>
        <taxon>Pentapetalae</taxon>
        <taxon>rosids</taxon>
        <taxon>malvids</taxon>
        <taxon>Brassicales</taxon>
        <taxon>Brassicaceae</taxon>
        <taxon>Brassiceae</taxon>
        <taxon>Brassica</taxon>
    </lineage>
</organism>
<dbReference type="EMBL" id="JAGKQM010000002">
    <property type="protein sequence ID" value="KAH0939470.1"/>
    <property type="molecule type" value="Genomic_DNA"/>
</dbReference>
<keyword evidence="1" id="KW-0472">Membrane</keyword>
<comment type="caution">
    <text evidence="2">The sequence shown here is derived from an EMBL/GenBank/DDBJ whole genome shotgun (WGS) entry which is preliminary data.</text>
</comment>
<proteinExistence type="predicted"/>
<dbReference type="Proteomes" id="UP000824890">
    <property type="component" value="Unassembled WGS sequence"/>
</dbReference>
<keyword evidence="3" id="KW-1185">Reference proteome</keyword>
<feature type="transmembrane region" description="Helical" evidence="1">
    <location>
        <begin position="12"/>
        <end position="31"/>
    </location>
</feature>
<reference evidence="2 3" key="1">
    <citation type="submission" date="2021-05" db="EMBL/GenBank/DDBJ databases">
        <title>Genome Assembly of Synthetic Allotetraploid Brassica napus Reveals Homoeologous Exchanges between Subgenomes.</title>
        <authorList>
            <person name="Davis J.T."/>
        </authorList>
    </citation>
    <scope>NUCLEOTIDE SEQUENCE [LARGE SCALE GENOMIC DNA]</scope>
    <source>
        <strain evidence="3">cv. Da-Ae</strain>
        <tissue evidence="2">Seedling</tissue>
    </source>
</reference>
<feature type="non-terminal residue" evidence="2">
    <location>
        <position position="1"/>
    </location>
</feature>